<evidence type="ECO:0000313" key="4">
    <source>
        <dbReference type="Proteomes" id="UP000747542"/>
    </source>
</evidence>
<feature type="transmembrane region" description="Helical" evidence="2">
    <location>
        <begin position="21"/>
        <end position="45"/>
    </location>
</feature>
<dbReference type="AlphaFoldDB" id="A0A8J5T3E6"/>
<keyword evidence="2" id="KW-0812">Transmembrane</keyword>
<sequence>MRKHSHQMGQVKSRRIVSRQVTDGVGPIFFITHAESAVLFIMAGVKKARIFPPNRGVPATMAGVGKSVAVRLPPSPAPQCRLSQLFSLDVTLPPSLSPSAPLLACSLTPPWPPHKDVSSRSSHMPFSSSRRSYLLEY</sequence>
<reference evidence="3" key="1">
    <citation type="journal article" date="2021" name="Sci. Adv.">
        <title>The American lobster genome reveals insights on longevity, neural, and immune adaptations.</title>
        <authorList>
            <person name="Polinski J.M."/>
            <person name="Zimin A.V."/>
            <person name="Clark K.F."/>
            <person name="Kohn A.B."/>
            <person name="Sadowski N."/>
            <person name="Timp W."/>
            <person name="Ptitsyn A."/>
            <person name="Khanna P."/>
            <person name="Romanova D.Y."/>
            <person name="Williams P."/>
            <person name="Greenwood S.J."/>
            <person name="Moroz L.L."/>
            <person name="Walt D.R."/>
            <person name="Bodnar A.G."/>
        </authorList>
    </citation>
    <scope>NUCLEOTIDE SEQUENCE</scope>
    <source>
        <strain evidence="3">GMGI-L3</strain>
    </source>
</reference>
<accession>A0A8J5T3E6</accession>
<feature type="region of interest" description="Disordered" evidence="1">
    <location>
        <begin position="114"/>
        <end position="137"/>
    </location>
</feature>
<dbReference type="EMBL" id="JAHLQT010011563">
    <property type="protein sequence ID" value="KAG7172171.1"/>
    <property type="molecule type" value="Genomic_DNA"/>
</dbReference>
<name>A0A8J5T3E6_HOMAM</name>
<keyword evidence="2" id="KW-1133">Transmembrane helix</keyword>
<evidence type="ECO:0000256" key="1">
    <source>
        <dbReference type="SAM" id="MobiDB-lite"/>
    </source>
</evidence>
<feature type="compositionally biased region" description="Low complexity" evidence="1">
    <location>
        <begin position="119"/>
        <end position="137"/>
    </location>
</feature>
<keyword evidence="2" id="KW-0472">Membrane</keyword>
<proteinExistence type="predicted"/>
<comment type="caution">
    <text evidence="3">The sequence shown here is derived from an EMBL/GenBank/DDBJ whole genome shotgun (WGS) entry which is preliminary data.</text>
</comment>
<protein>
    <submittedName>
        <fullName evidence="3">Uncharacterized protein</fullName>
    </submittedName>
</protein>
<organism evidence="3 4">
    <name type="scientific">Homarus americanus</name>
    <name type="common">American lobster</name>
    <dbReference type="NCBI Taxonomy" id="6706"/>
    <lineage>
        <taxon>Eukaryota</taxon>
        <taxon>Metazoa</taxon>
        <taxon>Ecdysozoa</taxon>
        <taxon>Arthropoda</taxon>
        <taxon>Crustacea</taxon>
        <taxon>Multicrustacea</taxon>
        <taxon>Malacostraca</taxon>
        <taxon>Eumalacostraca</taxon>
        <taxon>Eucarida</taxon>
        <taxon>Decapoda</taxon>
        <taxon>Pleocyemata</taxon>
        <taxon>Astacidea</taxon>
        <taxon>Nephropoidea</taxon>
        <taxon>Nephropidae</taxon>
        <taxon>Homarus</taxon>
    </lineage>
</organism>
<dbReference type="Proteomes" id="UP000747542">
    <property type="component" value="Unassembled WGS sequence"/>
</dbReference>
<evidence type="ECO:0000313" key="3">
    <source>
        <dbReference type="EMBL" id="KAG7172171.1"/>
    </source>
</evidence>
<gene>
    <name evidence="3" type="ORF">Hamer_G009509</name>
</gene>
<evidence type="ECO:0000256" key="2">
    <source>
        <dbReference type="SAM" id="Phobius"/>
    </source>
</evidence>
<keyword evidence="4" id="KW-1185">Reference proteome</keyword>